<evidence type="ECO:0000313" key="2">
    <source>
        <dbReference type="Proteomes" id="UP001231924"/>
    </source>
</evidence>
<dbReference type="CDD" id="cd00377">
    <property type="entry name" value="ICL_PEPM"/>
    <property type="match status" value="1"/>
</dbReference>
<dbReference type="PANTHER" id="PTHR42905:SF16">
    <property type="entry name" value="CARBOXYPHOSPHONOENOLPYRUVATE PHOSPHONOMUTASE-LIKE PROTEIN (AFU_ORTHOLOGUE AFUA_5G07230)"/>
    <property type="match status" value="1"/>
</dbReference>
<proteinExistence type="predicted"/>
<dbReference type="RefSeq" id="WP_286053807.1">
    <property type="nucleotide sequence ID" value="NZ_JASVWF010000003.1"/>
</dbReference>
<name>A0ABT7MB05_9PSEU</name>
<dbReference type="Gene3D" id="3.20.20.60">
    <property type="entry name" value="Phosphoenolpyruvate-binding domains"/>
    <property type="match status" value="1"/>
</dbReference>
<organism evidence="1 2">
    <name type="scientific">Actinomycetospora termitidis</name>
    <dbReference type="NCBI Taxonomy" id="3053470"/>
    <lineage>
        <taxon>Bacteria</taxon>
        <taxon>Bacillati</taxon>
        <taxon>Actinomycetota</taxon>
        <taxon>Actinomycetes</taxon>
        <taxon>Pseudonocardiales</taxon>
        <taxon>Pseudonocardiaceae</taxon>
        <taxon>Actinomycetospora</taxon>
    </lineage>
</organism>
<dbReference type="InterPro" id="IPR040442">
    <property type="entry name" value="Pyrv_kinase-like_dom_sf"/>
</dbReference>
<sequence length="257" mass="26745">MSTADKARDLQALHAAPELLRVVNVWDAITAKVVSDIPGTKALATASHGIAASRGYEDGENIPRDEMIAEVGLIARQTSLPVSADLEGGYGDPGGTIARAIGVGIVGANLEDQMKPLAESVKAVEAAVAAAQSEGVDFVLNARTDAFVKAGDRDPAEVLKDAIERGRAYLDAGASNFFVPGKLDEAQWTELVGALGERKVNMIGIPGSISQEAAQRIGLARISFGPWSQNTALTALAELAERAYDGGGLAEGVRKLN</sequence>
<evidence type="ECO:0000313" key="1">
    <source>
        <dbReference type="EMBL" id="MDL5157379.1"/>
    </source>
</evidence>
<keyword evidence="1" id="KW-0456">Lyase</keyword>
<comment type="caution">
    <text evidence="1">The sequence shown here is derived from an EMBL/GenBank/DDBJ whole genome shotgun (WGS) entry which is preliminary data.</text>
</comment>
<accession>A0ABT7MB05</accession>
<reference evidence="1 2" key="1">
    <citation type="submission" date="2023-06" db="EMBL/GenBank/DDBJ databases">
        <title>Actinomycetospora Odt1-22.</title>
        <authorList>
            <person name="Supong K."/>
        </authorList>
    </citation>
    <scope>NUCLEOTIDE SEQUENCE [LARGE SCALE GENOMIC DNA]</scope>
    <source>
        <strain evidence="1 2">Odt1-22</strain>
    </source>
</reference>
<dbReference type="Proteomes" id="UP001231924">
    <property type="component" value="Unassembled WGS sequence"/>
</dbReference>
<dbReference type="SUPFAM" id="SSF51621">
    <property type="entry name" value="Phosphoenolpyruvate/pyruvate domain"/>
    <property type="match status" value="1"/>
</dbReference>
<gene>
    <name evidence="1" type="ORF">QRT03_15540</name>
</gene>
<dbReference type="InterPro" id="IPR015813">
    <property type="entry name" value="Pyrv/PenolPyrv_kinase-like_dom"/>
</dbReference>
<protein>
    <submittedName>
        <fullName evidence="1">Isocitrate lyase/phosphoenolpyruvate mutase family protein</fullName>
    </submittedName>
</protein>
<dbReference type="EMBL" id="JASVWF010000003">
    <property type="protein sequence ID" value="MDL5157379.1"/>
    <property type="molecule type" value="Genomic_DNA"/>
</dbReference>
<dbReference type="PANTHER" id="PTHR42905">
    <property type="entry name" value="PHOSPHOENOLPYRUVATE CARBOXYLASE"/>
    <property type="match status" value="1"/>
</dbReference>
<dbReference type="InterPro" id="IPR039556">
    <property type="entry name" value="ICL/PEPM"/>
</dbReference>
<dbReference type="Pfam" id="PF13714">
    <property type="entry name" value="PEP_mutase"/>
    <property type="match status" value="1"/>
</dbReference>
<dbReference type="GO" id="GO:0016829">
    <property type="term" value="F:lyase activity"/>
    <property type="evidence" value="ECO:0007669"/>
    <property type="project" value="UniProtKB-KW"/>
</dbReference>
<keyword evidence="2" id="KW-1185">Reference proteome</keyword>